<feature type="region of interest" description="Disordered" evidence="1">
    <location>
        <begin position="1"/>
        <end position="23"/>
    </location>
</feature>
<comment type="caution">
    <text evidence="2">The sequence shown here is derived from an EMBL/GenBank/DDBJ whole genome shotgun (WGS) entry which is preliminary data.</text>
</comment>
<protein>
    <submittedName>
        <fullName evidence="2">Uncharacterized protein</fullName>
    </submittedName>
</protein>
<evidence type="ECO:0000313" key="2">
    <source>
        <dbReference type="EMBL" id="GAA4078344.1"/>
    </source>
</evidence>
<evidence type="ECO:0000256" key="1">
    <source>
        <dbReference type="SAM" id="MobiDB-lite"/>
    </source>
</evidence>
<dbReference type="EMBL" id="BAAAZY010000022">
    <property type="protein sequence ID" value="GAA4078344.1"/>
    <property type="molecule type" value="Genomic_DNA"/>
</dbReference>
<name>A0ABP7W067_9ACTN</name>
<sequence length="78" mass="8207">MAYDGDGVAGGAGYRGDGENGSCGWCRSCGSYGWYGEDIPVLLAWLGSGAADRRECVGGGRATHVTAQYREWSRVSPN</sequence>
<evidence type="ECO:0000313" key="3">
    <source>
        <dbReference type="Proteomes" id="UP001499984"/>
    </source>
</evidence>
<organism evidence="2 3">
    <name type="scientific">Streptomyces shaanxiensis</name>
    <dbReference type="NCBI Taxonomy" id="653357"/>
    <lineage>
        <taxon>Bacteria</taxon>
        <taxon>Bacillati</taxon>
        <taxon>Actinomycetota</taxon>
        <taxon>Actinomycetes</taxon>
        <taxon>Kitasatosporales</taxon>
        <taxon>Streptomycetaceae</taxon>
        <taxon>Streptomyces</taxon>
    </lineage>
</organism>
<reference evidence="3" key="1">
    <citation type="journal article" date="2019" name="Int. J. Syst. Evol. Microbiol.">
        <title>The Global Catalogue of Microorganisms (GCM) 10K type strain sequencing project: providing services to taxonomists for standard genome sequencing and annotation.</title>
        <authorList>
            <consortium name="The Broad Institute Genomics Platform"/>
            <consortium name="The Broad Institute Genome Sequencing Center for Infectious Disease"/>
            <person name="Wu L."/>
            <person name="Ma J."/>
        </authorList>
    </citation>
    <scope>NUCLEOTIDE SEQUENCE [LARGE SCALE GENOMIC DNA]</scope>
    <source>
        <strain evidence="3">JCM 16925</strain>
    </source>
</reference>
<accession>A0ABP7W067</accession>
<feature type="compositionally biased region" description="Gly residues" evidence="1">
    <location>
        <begin position="7"/>
        <end position="21"/>
    </location>
</feature>
<proteinExistence type="predicted"/>
<gene>
    <name evidence="2" type="ORF">GCM10022233_66990</name>
</gene>
<dbReference type="Proteomes" id="UP001499984">
    <property type="component" value="Unassembled WGS sequence"/>
</dbReference>
<keyword evidence="3" id="KW-1185">Reference proteome</keyword>